<organism evidence="1 2">
    <name type="scientific">Monoglobus pectinilyticus</name>
    <dbReference type="NCBI Taxonomy" id="1981510"/>
    <lineage>
        <taxon>Bacteria</taxon>
        <taxon>Bacillati</taxon>
        <taxon>Bacillota</taxon>
        <taxon>Clostridia</taxon>
        <taxon>Monoglobales</taxon>
        <taxon>Monoglobaceae</taxon>
        <taxon>Monoglobus</taxon>
    </lineage>
</organism>
<dbReference type="NCBIfam" id="TIGR01538">
    <property type="entry name" value="portal_SPP1"/>
    <property type="match status" value="1"/>
</dbReference>
<accession>A0A2K9P060</accession>
<evidence type="ECO:0000313" key="1">
    <source>
        <dbReference type="EMBL" id="AUO18667.1"/>
    </source>
</evidence>
<keyword evidence="2" id="KW-1185">Reference proteome</keyword>
<dbReference type="OrthoDB" id="1697867at2"/>
<dbReference type="AlphaFoldDB" id="A0A2K9P060"/>
<dbReference type="GeneID" id="98061908"/>
<dbReference type="InterPro" id="IPR021145">
    <property type="entry name" value="Portal_protein_SPP1_Gp6-like"/>
</dbReference>
<dbReference type="KEGG" id="mpec:B9O19_00484"/>
<gene>
    <name evidence="1" type="ORF">B9O19_00484</name>
</gene>
<reference evidence="1 2" key="1">
    <citation type="submission" date="2017-04" db="EMBL/GenBank/DDBJ databases">
        <title>Monoglobus pectinilyticus 14 draft genome.</title>
        <authorList>
            <person name="Kim C."/>
            <person name="Rosendale D.I."/>
            <person name="Kelly W.J."/>
            <person name="Tannock G.W."/>
            <person name="Patchett M.L."/>
            <person name="Jordens J.Z."/>
        </authorList>
    </citation>
    <scope>NUCLEOTIDE SEQUENCE [LARGE SCALE GENOMIC DNA]</scope>
    <source>
        <strain evidence="1 2">14</strain>
    </source>
</reference>
<dbReference type="RefSeq" id="WP_102364954.1">
    <property type="nucleotide sequence ID" value="NZ_CP020991.1"/>
</dbReference>
<evidence type="ECO:0000313" key="2">
    <source>
        <dbReference type="Proteomes" id="UP000235589"/>
    </source>
</evidence>
<dbReference type="EMBL" id="CP020991">
    <property type="protein sequence ID" value="AUO18667.1"/>
    <property type="molecule type" value="Genomic_DNA"/>
</dbReference>
<dbReference type="Pfam" id="PF05133">
    <property type="entry name" value="SPP1_portal"/>
    <property type="match status" value="1"/>
</dbReference>
<dbReference type="Proteomes" id="UP000235589">
    <property type="component" value="Chromosome"/>
</dbReference>
<sequence>MDIDVVKKLIKKYEPGHKDFIMMAEQSERYYNRENDIKFKDRERKNECQDRPLRNADNRIASNFHRLLIDQKSSYMFTAQPLFDVSDDYANTVIYNTLGNKFEKVCIKLCNMASNSGVAWIYYWSDTEGFKYTIVDSKQVIPIWDTTVEDKLKAVLRVYKELEDDGKTYEVYEYYTDDMIYSYRAEHGDIDTLKEYECYNCYNVDIQQSAFVASVPNPFGRIPFIPFFNNSEHTRDLDLNKDQIDTYDKVYSGFLNDLEDIQEVIFVLSGYEGESLEKFLSELKMFKTIKVDAAEEDGQAKGDLQTLTIDIPVEARKIMLEMTRKSIFEQGMGIDPDPQNFGNSSGIALGYLYSLLELKAGATEAEFKMGFSELINAICNYYGLAVDKIIQTWTRTKVRTDSELCEIAKNSVGLISKRTIAENHPWVKNIERELQRIKEEELEEVNKDEADMFTRVKTDETE</sequence>
<name>A0A2K9P060_9FIRM</name>
<proteinExistence type="predicted"/>
<dbReference type="InterPro" id="IPR006428">
    <property type="entry name" value="Portal_SPP1-type"/>
</dbReference>
<protein>
    <submittedName>
        <fullName evidence="1">Phage portal protein, SPP1 family</fullName>
    </submittedName>
</protein>